<dbReference type="RefSeq" id="WP_133204959.1">
    <property type="nucleotide sequence ID" value="NZ_SMRU01000016.1"/>
</dbReference>
<dbReference type="PANTHER" id="PTHR31891">
    <property type="entry name" value="FORMAMIDASE C869.04-RELATED"/>
    <property type="match status" value="1"/>
</dbReference>
<proteinExistence type="predicted"/>
<name>A0A4R5KG79_9MICC</name>
<gene>
    <name evidence="1" type="ORF">E1809_14555</name>
</gene>
<accession>A0A4R5KG79</accession>
<dbReference type="Gene3D" id="3.10.28.20">
    <property type="entry name" value="Acetamidase/Formamidase-like domains"/>
    <property type="match status" value="1"/>
</dbReference>
<dbReference type="AlphaFoldDB" id="A0A4R5KG79"/>
<dbReference type="Proteomes" id="UP000295511">
    <property type="component" value="Unassembled WGS sequence"/>
</dbReference>
<comment type="caution">
    <text evidence="1">The sequence shown here is derived from an EMBL/GenBank/DDBJ whole genome shotgun (WGS) entry which is preliminary data.</text>
</comment>
<keyword evidence="2" id="KW-1185">Reference proteome</keyword>
<dbReference type="OrthoDB" id="9785236at2"/>
<evidence type="ECO:0000313" key="2">
    <source>
        <dbReference type="Proteomes" id="UP000295511"/>
    </source>
</evidence>
<dbReference type="EMBL" id="SMRU01000016">
    <property type="protein sequence ID" value="TDF94306.1"/>
    <property type="molecule type" value="Genomic_DNA"/>
</dbReference>
<organism evidence="1 2">
    <name type="scientific">Arthrobacter terricola</name>
    <dbReference type="NCBI Taxonomy" id="2547396"/>
    <lineage>
        <taxon>Bacteria</taxon>
        <taxon>Bacillati</taxon>
        <taxon>Actinomycetota</taxon>
        <taxon>Actinomycetes</taxon>
        <taxon>Micrococcales</taxon>
        <taxon>Micrococcaceae</taxon>
        <taxon>Arthrobacter</taxon>
    </lineage>
</organism>
<protein>
    <recommendedName>
        <fullName evidence="3">Acetamidase</fullName>
    </recommendedName>
</protein>
<dbReference type="InterPro" id="IPR004304">
    <property type="entry name" value="FmdA_AmdA"/>
</dbReference>
<evidence type="ECO:0008006" key="3">
    <source>
        <dbReference type="Google" id="ProtNLM"/>
    </source>
</evidence>
<dbReference type="Gene3D" id="2.40.10.120">
    <property type="match status" value="1"/>
</dbReference>
<dbReference type="SUPFAM" id="SSF141130">
    <property type="entry name" value="Acetamidase/Formamidase-like"/>
    <property type="match status" value="1"/>
</dbReference>
<dbReference type="PANTHER" id="PTHR31891:SF1">
    <property type="entry name" value="FORMAMIDASE C869.04-RELATED"/>
    <property type="match status" value="1"/>
</dbReference>
<evidence type="ECO:0000313" key="1">
    <source>
        <dbReference type="EMBL" id="TDF94306.1"/>
    </source>
</evidence>
<dbReference type="Pfam" id="PF03069">
    <property type="entry name" value="FmdA_AmdA"/>
    <property type="match status" value="1"/>
</dbReference>
<reference evidence="1 2" key="1">
    <citation type="submission" date="2019-03" db="EMBL/GenBank/DDBJ databases">
        <title>Whole genome sequence of Arthrobacter sp JH1-1.</title>
        <authorList>
            <person name="Trinh H.N."/>
        </authorList>
    </citation>
    <scope>NUCLEOTIDE SEQUENCE [LARGE SCALE GENOMIC DNA]</scope>
    <source>
        <strain evidence="1 2">JH1-1</strain>
    </source>
</reference>
<sequence>MEETQTLTPRARVGFEGASLTFESAADPVLTVDQGEHFWLDARSLLTGGLFEETGEYEKLSIPVTGPVAVRGVKPGDALRIDVHEIKIADRGAMVTLPGRGGFTGGLGRSGHVVDIADGYVEFDGDTRIPVRPMVGKIGVAPAGPGPNSSTVGIHGGNMDCKDVTAGAAVVVPVQVAQAMVYAGDLHAAQGDGECSLTAVEVEGSVRLSCTMIPDGGRPVAPLRRPVVISGGSVITIGDGDTLDEAARLALDDMLELLQNDRGWSREKTAMLLSSAADVSVSQLVNARLSAKVSLAARYFTAEPFSLESSNTMNAQVSDA</sequence>
<dbReference type="GO" id="GO:0016811">
    <property type="term" value="F:hydrolase activity, acting on carbon-nitrogen (but not peptide) bonds, in linear amides"/>
    <property type="evidence" value="ECO:0007669"/>
    <property type="project" value="InterPro"/>
</dbReference>
<dbReference type="Gene3D" id="2.60.120.580">
    <property type="entry name" value="Acetamidase/Formamidase-like domains"/>
    <property type="match status" value="1"/>
</dbReference>